<protein>
    <submittedName>
        <fullName evidence="1">Uncharacterized protein</fullName>
    </submittedName>
</protein>
<dbReference type="EMBL" id="QJKJ01002461">
    <property type="protein sequence ID" value="RDY02777.1"/>
    <property type="molecule type" value="Genomic_DNA"/>
</dbReference>
<accession>A0A371HIZ7</accession>
<dbReference type="OrthoDB" id="1373386at2759"/>
<evidence type="ECO:0000313" key="2">
    <source>
        <dbReference type="Proteomes" id="UP000257109"/>
    </source>
</evidence>
<reference evidence="1" key="1">
    <citation type="submission" date="2018-05" db="EMBL/GenBank/DDBJ databases">
        <title>Draft genome of Mucuna pruriens seed.</title>
        <authorList>
            <person name="Nnadi N.E."/>
            <person name="Vos R."/>
            <person name="Hasami M.H."/>
            <person name="Devisetty U.K."/>
            <person name="Aguiy J.C."/>
        </authorList>
    </citation>
    <scope>NUCLEOTIDE SEQUENCE [LARGE SCALE GENOMIC DNA]</scope>
    <source>
        <strain evidence="1">JCA_2017</strain>
    </source>
</reference>
<keyword evidence="2" id="KW-1185">Reference proteome</keyword>
<dbReference type="Proteomes" id="UP000257109">
    <property type="component" value="Unassembled WGS sequence"/>
</dbReference>
<feature type="non-terminal residue" evidence="1">
    <location>
        <position position="1"/>
    </location>
</feature>
<sequence>MPFIPRAQLVDSFVKLIMVVSPFTMHQAPWALHFTLPTSSYNYDNQYTLHPRVTPFTPLFFEINLFTLYGEIFYDVINNRVIIAKGVTTMTSTFKNPNTYMCVTKLVRVAEE</sequence>
<evidence type="ECO:0000313" key="1">
    <source>
        <dbReference type="EMBL" id="RDY02777.1"/>
    </source>
</evidence>
<dbReference type="AlphaFoldDB" id="A0A371HIZ7"/>
<proteinExistence type="predicted"/>
<gene>
    <name evidence="1" type="ORF">CR513_13732</name>
</gene>
<organism evidence="1 2">
    <name type="scientific">Mucuna pruriens</name>
    <name type="common">Velvet bean</name>
    <name type="synonym">Dolichos pruriens</name>
    <dbReference type="NCBI Taxonomy" id="157652"/>
    <lineage>
        <taxon>Eukaryota</taxon>
        <taxon>Viridiplantae</taxon>
        <taxon>Streptophyta</taxon>
        <taxon>Embryophyta</taxon>
        <taxon>Tracheophyta</taxon>
        <taxon>Spermatophyta</taxon>
        <taxon>Magnoliopsida</taxon>
        <taxon>eudicotyledons</taxon>
        <taxon>Gunneridae</taxon>
        <taxon>Pentapetalae</taxon>
        <taxon>rosids</taxon>
        <taxon>fabids</taxon>
        <taxon>Fabales</taxon>
        <taxon>Fabaceae</taxon>
        <taxon>Papilionoideae</taxon>
        <taxon>50 kb inversion clade</taxon>
        <taxon>NPAAA clade</taxon>
        <taxon>indigoferoid/millettioid clade</taxon>
        <taxon>Phaseoleae</taxon>
        <taxon>Mucuna</taxon>
    </lineage>
</organism>
<comment type="caution">
    <text evidence="1">The sequence shown here is derived from an EMBL/GenBank/DDBJ whole genome shotgun (WGS) entry which is preliminary data.</text>
</comment>
<name>A0A371HIZ7_MUCPR</name>